<dbReference type="SUPFAM" id="SSF53335">
    <property type="entry name" value="S-adenosyl-L-methionine-dependent methyltransferases"/>
    <property type="match status" value="1"/>
</dbReference>
<dbReference type="Pfam" id="PF05175">
    <property type="entry name" value="MTS"/>
    <property type="match status" value="1"/>
</dbReference>
<dbReference type="PANTHER" id="PTHR18895">
    <property type="entry name" value="HEMK METHYLTRANSFERASE"/>
    <property type="match status" value="1"/>
</dbReference>
<keyword evidence="3" id="KW-0949">S-adenosyl-L-methionine</keyword>
<dbReference type="Proteomes" id="UP000077748">
    <property type="component" value="Chromosome"/>
</dbReference>
<dbReference type="AlphaFoldDB" id="A0A1A9KEX1"/>
<evidence type="ECO:0000256" key="3">
    <source>
        <dbReference type="ARBA" id="ARBA00022691"/>
    </source>
</evidence>
<keyword evidence="2 5" id="KW-0808">Transferase</keyword>
<reference evidence="5 6" key="1">
    <citation type="submission" date="2016-05" db="EMBL/GenBank/DDBJ databases">
        <title>Genome Sequence of Pseudomonas citronellolis Strain SJTE-3, an Estrogens and Persistent Organic Pollutants degradation strain.</title>
        <authorList>
            <person name="Liang R."/>
        </authorList>
    </citation>
    <scope>NUCLEOTIDE SEQUENCE [LARGE SCALE GENOMIC DNA]</scope>
    <source>
        <strain evidence="5 6">SJTE-3</strain>
    </source>
</reference>
<dbReference type="PROSITE" id="PS00092">
    <property type="entry name" value="N6_MTASE"/>
    <property type="match status" value="1"/>
</dbReference>
<dbReference type="RefSeq" id="WP_064583384.1">
    <property type="nucleotide sequence ID" value="NZ_CP015878.1"/>
</dbReference>
<dbReference type="Gene3D" id="3.40.50.150">
    <property type="entry name" value="Vaccinia Virus protein VP39"/>
    <property type="match status" value="1"/>
</dbReference>
<feature type="domain" description="Methyltransferase small" evidence="4">
    <location>
        <begin position="128"/>
        <end position="251"/>
    </location>
</feature>
<evidence type="ECO:0000313" key="5">
    <source>
        <dbReference type="EMBL" id="ANI15650.1"/>
    </source>
</evidence>
<sequence>MTPLPPRLEALLALGQRLRGEGYAFVTVSPATHARVNAREENALARDLRDVFGWSRPFAEDLLERSLFSLLAAADLLQWDGRHWHSKVRWSSLEDQLFAHSAYPTEAAEAVFFGPDTYRFARAIAQHLRTLDSRDIHRAVDIGCGAGPGAILLAGACPQAEVHAVDINPHALAFPRVNALLAEAPQLQVRRSDLLEGLAGDFDLMVANPPYMLDAAQRTYRHGGGSQGAELSLRILESALGRLAPGGSLLLYTGAAVIDGEAPLWRQASRLLAARPGWEWRYEELDPDVFGEELEVPAYRQVERIAAVLLTLRRLA</sequence>
<dbReference type="InterPro" id="IPR007848">
    <property type="entry name" value="Small_mtfrase_dom"/>
</dbReference>
<accession>A0A1A9KEX1</accession>
<dbReference type="CDD" id="cd02440">
    <property type="entry name" value="AdoMet_MTases"/>
    <property type="match status" value="1"/>
</dbReference>
<protein>
    <submittedName>
        <fullName evidence="5">SAM-dependent methyltransferase</fullName>
    </submittedName>
</protein>
<proteinExistence type="predicted"/>
<dbReference type="InterPro" id="IPR029063">
    <property type="entry name" value="SAM-dependent_MTases_sf"/>
</dbReference>
<dbReference type="GO" id="GO:0032259">
    <property type="term" value="P:methylation"/>
    <property type="evidence" value="ECO:0007669"/>
    <property type="project" value="UniProtKB-KW"/>
</dbReference>
<evidence type="ECO:0000313" key="6">
    <source>
        <dbReference type="Proteomes" id="UP000077748"/>
    </source>
</evidence>
<organism evidence="5 6">
    <name type="scientific">Pseudomonas citronellolis</name>
    <dbReference type="NCBI Taxonomy" id="53408"/>
    <lineage>
        <taxon>Bacteria</taxon>
        <taxon>Pseudomonadati</taxon>
        <taxon>Pseudomonadota</taxon>
        <taxon>Gammaproteobacteria</taxon>
        <taxon>Pseudomonadales</taxon>
        <taxon>Pseudomonadaceae</taxon>
        <taxon>Pseudomonas</taxon>
    </lineage>
</organism>
<evidence type="ECO:0000256" key="2">
    <source>
        <dbReference type="ARBA" id="ARBA00022679"/>
    </source>
</evidence>
<dbReference type="EMBL" id="CP015878">
    <property type="protein sequence ID" value="ANI15650.1"/>
    <property type="molecule type" value="Genomic_DNA"/>
</dbReference>
<keyword evidence="1 5" id="KW-0489">Methyltransferase</keyword>
<dbReference type="InterPro" id="IPR002052">
    <property type="entry name" value="DNA_methylase_N6_adenine_CS"/>
</dbReference>
<evidence type="ECO:0000256" key="1">
    <source>
        <dbReference type="ARBA" id="ARBA00022603"/>
    </source>
</evidence>
<dbReference type="PANTHER" id="PTHR18895:SF74">
    <property type="entry name" value="MTRF1L RELEASE FACTOR GLUTAMINE METHYLTRANSFERASE"/>
    <property type="match status" value="1"/>
</dbReference>
<evidence type="ECO:0000259" key="4">
    <source>
        <dbReference type="Pfam" id="PF05175"/>
    </source>
</evidence>
<gene>
    <name evidence="5" type="ORF">A9C11_17430</name>
</gene>
<name>A0A1A9KEX1_9PSED</name>
<dbReference type="GO" id="GO:0003676">
    <property type="term" value="F:nucleic acid binding"/>
    <property type="evidence" value="ECO:0007669"/>
    <property type="project" value="InterPro"/>
</dbReference>
<dbReference type="InterPro" id="IPR050320">
    <property type="entry name" value="N5-glutamine_MTase"/>
</dbReference>
<dbReference type="GO" id="GO:0036009">
    <property type="term" value="F:protein-glutamine N-methyltransferase activity"/>
    <property type="evidence" value="ECO:0007669"/>
    <property type="project" value="TreeGrafter"/>
</dbReference>